<dbReference type="AlphaFoldDB" id="A0A4R3ZWK0"/>
<dbReference type="Proteomes" id="UP000295805">
    <property type="component" value="Unassembled WGS sequence"/>
</dbReference>
<proteinExistence type="predicted"/>
<dbReference type="GO" id="GO:0008233">
    <property type="term" value="F:peptidase activity"/>
    <property type="evidence" value="ECO:0007669"/>
    <property type="project" value="UniProtKB-KW"/>
</dbReference>
<dbReference type="GO" id="GO:0046872">
    <property type="term" value="F:metal ion binding"/>
    <property type="evidence" value="ECO:0007669"/>
    <property type="project" value="UniProtKB-KW"/>
</dbReference>
<keyword evidence="1" id="KW-0645">Protease</keyword>
<sequence length="493" mass="50826">MSDPASILLPMTDSSAFADPHAELAPLAAAVGAQLDRARSDLAALVSVPSVHGAEPEACERACEMVRDLLTELPVPGLGPEAVEVVETSDGSRAVFAHRPAAPGRPTVLLYSHYDVQPAGDEGAWTSSPWELTERDGRWYGRGAADCKGNLVVHLTALRALAAVGGRGEGDDDEGGAPGADPLDGLGIRIVVEGSEETGGGGLDDLVADRPDLVAADAILIADSGNVSVGTPTLTTSLRGIANVVVAVDTLEAGVHSGQFGGAAPDALAALLSILASMRDPQTGATTVDGLDFSGRWDGQAYPEETFRADAGVLDGVEVSTAAPVADLVWARPAVTVLGIDCPPVEGSIAAVQPHARALINLRVPPGMDPVEAQGLLTAHIERRHPWNARVTIEPEAVGHPFRSVPEGGSDPVHDLLSRCLAQAYGAEGVAEVGSGGSIPLCTALQRAHPDASIALFGVEDPAAAIHSPDESVDPREIERIALAEAAFLQHYR</sequence>
<evidence type="ECO:0000256" key="2">
    <source>
        <dbReference type="ARBA" id="ARBA00022723"/>
    </source>
</evidence>
<dbReference type="EMBL" id="SMCX01000005">
    <property type="protein sequence ID" value="TCW25071.1"/>
    <property type="molecule type" value="Genomic_DNA"/>
</dbReference>
<keyword evidence="2" id="KW-0479">Metal-binding</keyword>
<evidence type="ECO:0000313" key="6">
    <source>
        <dbReference type="EMBL" id="TCW25071.1"/>
    </source>
</evidence>
<dbReference type="InterPro" id="IPR002933">
    <property type="entry name" value="Peptidase_M20"/>
</dbReference>
<evidence type="ECO:0000256" key="1">
    <source>
        <dbReference type="ARBA" id="ARBA00022670"/>
    </source>
</evidence>
<dbReference type="InterPro" id="IPR051458">
    <property type="entry name" value="Cyt/Met_Dipeptidase"/>
</dbReference>
<dbReference type="InterPro" id="IPR011650">
    <property type="entry name" value="Peptidase_M20_dimer"/>
</dbReference>
<protein>
    <submittedName>
        <fullName evidence="6">Acetylornithine deacetylase/succinyl-diaminopimelate desuccinylase-like protein</fullName>
    </submittedName>
</protein>
<organism evidence="6 7">
    <name type="scientific">Dietzia cinnamea</name>
    <dbReference type="NCBI Taxonomy" id="321318"/>
    <lineage>
        <taxon>Bacteria</taxon>
        <taxon>Bacillati</taxon>
        <taxon>Actinomycetota</taxon>
        <taxon>Actinomycetes</taxon>
        <taxon>Mycobacteriales</taxon>
        <taxon>Dietziaceae</taxon>
        <taxon>Dietzia</taxon>
    </lineage>
</organism>
<dbReference type="GO" id="GO:0006508">
    <property type="term" value="P:proteolysis"/>
    <property type="evidence" value="ECO:0007669"/>
    <property type="project" value="UniProtKB-KW"/>
</dbReference>
<dbReference type="Gene3D" id="3.40.630.10">
    <property type="entry name" value="Zn peptidases"/>
    <property type="match status" value="1"/>
</dbReference>
<comment type="caution">
    <text evidence="6">The sequence shown here is derived from an EMBL/GenBank/DDBJ whole genome shotgun (WGS) entry which is preliminary data.</text>
</comment>
<evidence type="ECO:0000256" key="4">
    <source>
        <dbReference type="SAM" id="MobiDB-lite"/>
    </source>
</evidence>
<dbReference type="PANTHER" id="PTHR43270">
    <property type="entry name" value="BETA-ALA-HIS DIPEPTIDASE"/>
    <property type="match status" value="1"/>
</dbReference>
<evidence type="ECO:0000259" key="5">
    <source>
        <dbReference type="Pfam" id="PF07687"/>
    </source>
</evidence>
<dbReference type="NCBIfam" id="NF005914">
    <property type="entry name" value="PRK07907.1"/>
    <property type="match status" value="1"/>
</dbReference>
<keyword evidence="3" id="KW-0378">Hydrolase</keyword>
<dbReference type="PANTHER" id="PTHR43270:SF12">
    <property type="entry name" value="SUCCINYL-DIAMINOPIMELATE DESUCCINYLASE"/>
    <property type="match status" value="1"/>
</dbReference>
<gene>
    <name evidence="6" type="ORF">EDD19_105129</name>
</gene>
<evidence type="ECO:0000256" key="3">
    <source>
        <dbReference type="ARBA" id="ARBA00022801"/>
    </source>
</evidence>
<reference evidence="6 7" key="1">
    <citation type="submission" date="2019-03" db="EMBL/GenBank/DDBJ databases">
        <title>Root nodule microbial communities of legume samples collected from USA, Mexico and Botswana.</title>
        <authorList>
            <person name="Hirsch A."/>
        </authorList>
    </citation>
    <scope>NUCLEOTIDE SEQUENCE [LARGE SCALE GENOMIC DNA]</scope>
    <source>
        <strain evidence="6 7">55</strain>
    </source>
</reference>
<dbReference type="SUPFAM" id="SSF53187">
    <property type="entry name" value="Zn-dependent exopeptidases"/>
    <property type="match status" value="1"/>
</dbReference>
<evidence type="ECO:0000313" key="7">
    <source>
        <dbReference type="Proteomes" id="UP000295805"/>
    </source>
</evidence>
<name>A0A4R3ZWK0_9ACTN</name>
<feature type="region of interest" description="Disordered" evidence="4">
    <location>
        <begin position="165"/>
        <end position="184"/>
    </location>
</feature>
<dbReference type="Pfam" id="PF07687">
    <property type="entry name" value="M20_dimer"/>
    <property type="match status" value="1"/>
</dbReference>
<accession>A0A4R3ZWK0</accession>
<dbReference type="Gene3D" id="3.30.70.360">
    <property type="match status" value="1"/>
</dbReference>
<dbReference type="Pfam" id="PF01546">
    <property type="entry name" value="Peptidase_M20"/>
    <property type="match status" value="2"/>
</dbReference>
<feature type="domain" description="Peptidase M20 dimerisation" evidence="5">
    <location>
        <begin position="238"/>
        <end position="387"/>
    </location>
</feature>